<dbReference type="InterPro" id="IPR004919">
    <property type="entry name" value="GmrSD_N"/>
</dbReference>
<evidence type="ECO:0000313" key="2">
    <source>
        <dbReference type="EMBL" id="ABB28882.1"/>
    </source>
</evidence>
<protein>
    <recommendedName>
        <fullName evidence="1">GmrSD restriction endonucleases N-terminal domain-containing protein</fullName>
    </recommendedName>
</protein>
<organism evidence="2">
    <name type="scientific">Chlorobium chlorochromatii (strain CaD3)</name>
    <dbReference type="NCBI Taxonomy" id="340177"/>
    <lineage>
        <taxon>Bacteria</taxon>
        <taxon>Pseudomonadati</taxon>
        <taxon>Chlorobiota</taxon>
        <taxon>Chlorobiia</taxon>
        <taxon>Chlorobiales</taxon>
        <taxon>Chlorobiaceae</taxon>
        <taxon>Chlorobium/Pelodictyon group</taxon>
        <taxon>Chlorobium</taxon>
    </lineage>
</organism>
<reference evidence="2" key="1">
    <citation type="submission" date="2005-08" db="EMBL/GenBank/DDBJ databases">
        <title>Complete sequence of Chlorobium chlorochromatii CaD3.</title>
        <authorList>
            <person name="Copeland A."/>
            <person name="Lucas S."/>
            <person name="Lapidus A."/>
            <person name="Barry K."/>
            <person name="Detter J.C."/>
            <person name="Glavina T."/>
            <person name="Hammon N."/>
            <person name="Israni S."/>
            <person name="Pitluck S."/>
            <person name="Bryant D."/>
            <person name="Schmutz J."/>
            <person name="Larimer F."/>
            <person name="Land M."/>
            <person name="Kyrpides N."/>
            <person name="Ivanova N."/>
            <person name="Richardson P."/>
        </authorList>
    </citation>
    <scope>NUCLEOTIDE SEQUENCE [LARGE SCALE GENOMIC DNA]</scope>
    <source>
        <strain evidence="2">CaD3</strain>
    </source>
</reference>
<accession>Q3AQ43</accession>
<dbReference type="HOGENOM" id="CLU_038557_2_0_10"/>
<dbReference type="eggNOG" id="COG1479">
    <property type="taxonomic scope" value="Bacteria"/>
</dbReference>
<dbReference type="OrthoDB" id="9764212at2"/>
<feature type="domain" description="GmrSD restriction endonucleases N-terminal" evidence="1">
    <location>
        <begin position="53"/>
        <end position="189"/>
    </location>
</feature>
<dbReference type="EMBL" id="CP000108">
    <property type="protein sequence ID" value="ABB28882.1"/>
    <property type="molecule type" value="Genomic_DNA"/>
</dbReference>
<name>Q3AQ43_CHLCH</name>
<dbReference type="Pfam" id="PF03235">
    <property type="entry name" value="GmrSD_N"/>
    <property type="match status" value="1"/>
</dbReference>
<dbReference type="STRING" id="340177.Cag_1629"/>
<dbReference type="PANTHER" id="PTHR39639">
    <property type="entry name" value="CHROMOSOME 16, WHOLE GENOME SHOTGUN SEQUENCE"/>
    <property type="match status" value="1"/>
</dbReference>
<sequence>MEKKISKFSEEQLNKIISEFKKESKLYEYRTKDYPFEVIHAKFGDEEDLTKSLYVPAYQREFVWKPDKQSLFIESVLLGVPLSPFLVSDNINDNENAGRLEIVDGSQRIRTLIAFYENKLRLIKLDKLKEINSAKFKDLPKTLQSYLYNRDFRIIVVENAEIEIRKDLYKRINTTSEPLSDAEIRRGSYSGDFYDLVIELSKNVLFKEICPISEQKNDRGEGEELVLRFFAYIDNYLQFKHDVAFFLNDYLDDKNEKGFDESFYKSAFLSMVNFVKENYPLGFRKEENSNSTPRVRFEAISVGTYLAIKENDSLQKPNMEWLYSSGFKIQTTSDASNNPDRLKNRIEFVRDGLLGKLDTNRLQNG</sequence>
<proteinExistence type="predicted"/>
<evidence type="ECO:0000259" key="1">
    <source>
        <dbReference type="Pfam" id="PF03235"/>
    </source>
</evidence>
<dbReference type="KEGG" id="cch:Cag_1629"/>
<gene>
    <name evidence="2" type="ordered locus">Cag_1629</name>
</gene>
<dbReference type="PANTHER" id="PTHR39639:SF1">
    <property type="entry name" value="DUF262 DOMAIN-CONTAINING PROTEIN"/>
    <property type="match status" value="1"/>
</dbReference>
<dbReference type="AlphaFoldDB" id="Q3AQ43"/>